<keyword evidence="2" id="KW-1185">Reference proteome</keyword>
<gene>
    <name evidence="1" type="ORF">H3V53_03095</name>
</gene>
<proteinExistence type="predicted"/>
<evidence type="ECO:0000313" key="1">
    <source>
        <dbReference type="EMBL" id="MEI5996230.1"/>
    </source>
</evidence>
<organism evidence="1 2">
    <name type="scientific">Paraburkholderia bengalensis</name>
    <dbReference type="NCBI Taxonomy" id="2747562"/>
    <lineage>
        <taxon>Bacteria</taxon>
        <taxon>Pseudomonadati</taxon>
        <taxon>Pseudomonadota</taxon>
        <taxon>Betaproteobacteria</taxon>
        <taxon>Burkholderiales</taxon>
        <taxon>Burkholderiaceae</taxon>
        <taxon>Paraburkholderia</taxon>
    </lineage>
</organism>
<evidence type="ECO:0000313" key="2">
    <source>
        <dbReference type="Proteomes" id="UP001386437"/>
    </source>
</evidence>
<reference evidence="1 2" key="1">
    <citation type="journal article" date="2022" name="Arch. Microbiol.">
        <title>Paraburkholderia bengalensis sp. nov. isolated from roots of Oryza sativa, IR64.</title>
        <authorList>
            <person name="Nag P."/>
            <person name="Mondal N."/>
            <person name="Sarkar J."/>
            <person name="Das S."/>
        </authorList>
    </citation>
    <scope>NUCLEOTIDE SEQUENCE [LARGE SCALE GENOMIC DNA]</scope>
    <source>
        <strain evidence="1 2">IR64_4_BI</strain>
    </source>
</reference>
<dbReference type="RefSeq" id="WP_336596671.1">
    <property type="nucleotide sequence ID" value="NZ_JACFYJ010000003.1"/>
</dbReference>
<name>A0ABU8IKV8_9BURK</name>
<comment type="caution">
    <text evidence="1">The sequence shown here is derived from an EMBL/GenBank/DDBJ whole genome shotgun (WGS) entry which is preliminary data.</text>
</comment>
<dbReference type="EMBL" id="JACFYJ010000003">
    <property type="protein sequence ID" value="MEI5996230.1"/>
    <property type="molecule type" value="Genomic_DNA"/>
</dbReference>
<protein>
    <submittedName>
        <fullName evidence="1">Uncharacterized protein</fullName>
    </submittedName>
</protein>
<sequence length="92" mass="10754">MLKDEVRQLERSVNTLMRLPSMFRREDWTAKFLSIAGSRSSLSVMENLKHGEWHAPHVAKLPLRVDRAEQQRINPRRAACDITRHEMVALPH</sequence>
<dbReference type="Proteomes" id="UP001386437">
    <property type="component" value="Unassembled WGS sequence"/>
</dbReference>
<accession>A0ABU8IKV8</accession>